<keyword evidence="2" id="KW-1185">Reference proteome</keyword>
<dbReference type="Proteomes" id="UP001205748">
    <property type="component" value="Unassembled WGS sequence"/>
</dbReference>
<dbReference type="InterPro" id="IPR027972">
    <property type="entry name" value="DUF4489"/>
</dbReference>
<dbReference type="AlphaFoldDB" id="A0AAE3HCU6"/>
<sequence>MTVYYQPGYQTDNKKNDEKCFSRCHRQDDCCRKVDCSPDKVVFKCNNISGASGISVIAIGDTVMPRNVATVSVPDLCCFKRPCTKIDFSAIITFSAAIAVGTTITFRVFKRCGSGDEIQIQSFDFTQGLALAVGSSIPVSFSICDCDGCFDDDCCVYRVAVEATATVALATAINVNQGTISAFAADLC</sequence>
<accession>A0AAE3HCU6</accession>
<protein>
    <submittedName>
        <fullName evidence="1">DUF4489 domain-containing protein</fullName>
    </submittedName>
</protein>
<evidence type="ECO:0000313" key="1">
    <source>
        <dbReference type="EMBL" id="MCR1897940.1"/>
    </source>
</evidence>
<proteinExistence type="predicted"/>
<gene>
    <name evidence="1" type="ORF">NSA47_02925</name>
</gene>
<dbReference type="RefSeq" id="WP_257529406.1">
    <property type="nucleotide sequence ID" value="NZ_JANKAS010000002.1"/>
</dbReference>
<dbReference type="EMBL" id="JANKAS010000002">
    <property type="protein sequence ID" value="MCR1897940.1"/>
    <property type="molecule type" value="Genomic_DNA"/>
</dbReference>
<dbReference type="Pfam" id="PF14879">
    <property type="entry name" value="DUF4489"/>
    <property type="match status" value="1"/>
</dbReference>
<reference evidence="1" key="1">
    <citation type="submission" date="2022-07" db="EMBL/GenBank/DDBJ databases">
        <title>Enhanced cultured diversity of the mouse gut microbiota enables custom-made synthetic communities.</title>
        <authorList>
            <person name="Afrizal A."/>
        </authorList>
    </citation>
    <scope>NUCLEOTIDE SEQUENCE</scope>
    <source>
        <strain evidence="1">DSM 28593</strain>
    </source>
</reference>
<comment type="caution">
    <text evidence="1">The sequence shown here is derived from an EMBL/GenBank/DDBJ whole genome shotgun (WGS) entry which is preliminary data.</text>
</comment>
<organism evidence="1 2">
    <name type="scientific">Irregularibacter muris</name>
    <dbReference type="NCBI Taxonomy" id="1796619"/>
    <lineage>
        <taxon>Bacteria</taxon>
        <taxon>Bacillati</taxon>
        <taxon>Bacillota</taxon>
        <taxon>Clostridia</taxon>
        <taxon>Eubacteriales</taxon>
        <taxon>Eubacteriaceae</taxon>
        <taxon>Irregularibacter</taxon>
    </lineage>
</organism>
<name>A0AAE3HCU6_9FIRM</name>
<evidence type="ECO:0000313" key="2">
    <source>
        <dbReference type="Proteomes" id="UP001205748"/>
    </source>
</evidence>